<dbReference type="AlphaFoldDB" id="A0A3R5WDE5"/>
<organism evidence="2 3">
    <name type="scientific">Mytilus galloprovincialis</name>
    <name type="common">Mediterranean mussel</name>
    <dbReference type="NCBI Taxonomy" id="29158"/>
    <lineage>
        <taxon>Eukaryota</taxon>
        <taxon>Metazoa</taxon>
        <taxon>Spiralia</taxon>
        <taxon>Lophotrochozoa</taxon>
        <taxon>Mollusca</taxon>
        <taxon>Bivalvia</taxon>
        <taxon>Autobranchia</taxon>
        <taxon>Pteriomorphia</taxon>
        <taxon>Mytilida</taxon>
        <taxon>Mytiloidea</taxon>
        <taxon>Mytilidae</taxon>
        <taxon>Mytilinae</taxon>
        <taxon>Mytilus</taxon>
    </lineage>
</organism>
<dbReference type="InterPro" id="IPR036378">
    <property type="entry name" value="FAS1_dom_sf"/>
</dbReference>
<feature type="domain" description="FAS1" evidence="1">
    <location>
        <begin position="1"/>
        <end position="115"/>
    </location>
</feature>
<feature type="non-terminal residue" evidence="2">
    <location>
        <position position="115"/>
    </location>
</feature>
<dbReference type="Gene3D" id="2.30.180.10">
    <property type="entry name" value="FAS1 domain"/>
    <property type="match status" value="1"/>
</dbReference>
<dbReference type="SUPFAM" id="SSF82153">
    <property type="entry name" value="FAS1 domain"/>
    <property type="match status" value="1"/>
</dbReference>
<evidence type="ECO:0000313" key="3">
    <source>
        <dbReference type="Proteomes" id="UP000266721"/>
    </source>
</evidence>
<dbReference type="Pfam" id="PF02469">
    <property type="entry name" value="Fasciclin"/>
    <property type="match status" value="1"/>
</dbReference>
<evidence type="ECO:0000313" key="2">
    <source>
        <dbReference type="EMBL" id="OPL20890.1"/>
    </source>
</evidence>
<keyword evidence="3" id="KW-1185">Reference proteome</keyword>
<dbReference type="EMBL" id="KV598407">
    <property type="protein sequence ID" value="OPL20890.1"/>
    <property type="molecule type" value="Genomic_DNA"/>
</dbReference>
<feature type="non-terminal residue" evidence="2">
    <location>
        <position position="1"/>
    </location>
</feature>
<gene>
    <name evidence="2" type="ORF">AM593_03364</name>
</gene>
<accession>A0A3R5WDE5</accession>
<reference evidence="2 3" key="1">
    <citation type="journal article" date="2016" name="PLoS ONE">
        <title>A First Insight into the Genome of the Filter-Feeder Mussel Mytilus galloprovincialis.</title>
        <authorList>
            <person name="Murgarella M."/>
            <person name="Puiu D."/>
            <person name="Novoa B."/>
            <person name="Figueras A."/>
            <person name="Posada D."/>
            <person name="Canchaya C."/>
        </authorList>
    </citation>
    <scope>NUCLEOTIDE SEQUENCE [LARGE SCALE GENOMIC DNA]</scope>
    <source>
        <tissue evidence="2">Muscle</tissue>
    </source>
</reference>
<dbReference type="InterPro" id="IPR000782">
    <property type="entry name" value="FAS1_domain"/>
</dbReference>
<dbReference type="PROSITE" id="PS50213">
    <property type="entry name" value="FAS1"/>
    <property type="match status" value="1"/>
</dbReference>
<evidence type="ECO:0000259" key="1">
    <source>
        <dbReference type="PROSITE" id="PS50213"/>
    </source>
</evidence>
<proteinExistence type="predicted"/>
<dbReference type="Proteomes" id="UP000266721">
    <property type="component" value="Unassembled WGS sequence"/>
</dbReference>
<protein>
    <recommendedName>
        <fullName evidence="1">FAS1 domain-containing protein</fullName>
    </recommendedName>
</protein>
<sequence length="115" mass="12544">MKSFMQNYNDLPALLNNAGVHVTVFLPFDYVMDDIPGSTLSSFSTNPDLLYDALSGHIILGHTLATFNMSRKETFNTYGGHQLTTVFSKEEISVTGSYIKAGVIILQAHVVTSVG</sequence>
<name>A0A3R5WDE5_MYTGA</name>